<dbReference type="GO" id="GO:0006412">
    <property type="term" value="P:translation"/>
    <property type="evidence" value="ECO:0007669"/>
    <property type="project" value="InterPro"/>
</dbReference>
<keyword evidence="2 6" id="KW-0689">Ribosomal protein</keyword>
<accession>A0A4Y6GJF6</accession>
<dbReference type="GO" id="GO:0003735">
    <property type="term" value="F:structural constituent of ribosome"/>
    <property type="evidence" value="ECO:0007669"/>
    <property type="project" value="InterPro"/>
</dbReference>
<organism evidence="6">
    <name type="scientific">Ulva compressa</name>
    <name type="common">Green alga</name>
    <name type="synonym">Enteromorpha compressa</name>
    <dbReference type="NCBI Taxonomy" id="63659"/>
    <lineage>
        <taxon>Eukaryota</taxon>
        <taxon>Viridiplantae</taxon>
        <taxon>Chlorophyta</taxon>
        <taxon>core chlorophytes</taxon>
        <taxon>Ulvophyceae</taxon>
        <taxon>OUU clade</taxon>
        <taxon>Ulvales</taxon>
        <taxon>Ulvaceae</taxon>
        <taxon>Ulva</taxon>
    </lineage>
</organism>
<evidence type="ECO:0000313" key="6">
    <source>
        <dbReference type="EMBL" id="QDF43126.1"/>
    </source>
</evidence>
<evidence type="ECO:0000256" key="2">
    <source>
        <dbReference type="ARBA" id="ARBA00022980"/>
    </source>
</evidence>
<dbReference type="Gene3D" id="3.30.1140.32">
    <property type="entry name" value="Ribosomal protein S3, C-terminal domain"/>
    <property type="match status" value="1"/>
</dbReference>
<dbReference type="EMBL" id="MK069586">
    <property type="protein sequence ID" value="QDF43126.1"/>
    <property type="molecule type" value="Genomic_DNA"/>
</dbReference>
<dbReference type="GO" id="GO:1990904">
    <property type="term" value="C:ribonucleoprotein complex"/>
    <property type="evidence" value="ECO:0007669"/>
    <property type="project" value="UniProtKB-KW"/>
</dbReference>
<dbReference type="Pfam" id="PF00189">
    <property type="entry name" value="Ribosomal_S3_C"/>
    <property type="match status" value="1"/>
</dbReference>
<evidence type="ECO:0000256" key="1">
    <source>
        <dbReference type="ARBA" id="ARBA00010761"/>
    </source>
</evidence>
<reference evidence="6" key="1">
    <citation type="submission" date="2018-10" db="EMBL/GenBank/DDBJ databases">
        <authorList>
            <person name="Hong Y."/>
        </authorList>
    </citation>
    <scope>NUCLEOTIDE SEQUENCE</scope>
</reference>
<dbReference type="SUPFAM" id="SSF54821">
    <property type="entry name" value="Ribosomal protein S3 C-terminal domain"/>
    <property type="match status" value="1"/>
</dbReference>
<dbReference type="AlphaFoldDB" id="A0A4Y6GJF6"/>
<sequence>MSFCLCPAKRLSFAFAKAKGASRGKSKGAKVQRKLYKPIFIFFFFFFFLIINKRRFALALGSKEPKAREQGQNSEVNHVINHHRRSLNMTKALHQSLKKNSSLIQYSFANVYNPRSICVFNEIKPALVIYILASHFAFDLSNLQTVYLENKIIQASFKRHFLRQSGGLYKLQTAQFVLHCLKIATMFHLKQNKVYQQNLFGKLAPLPLGLLPLQKQRFGPFAFAKAKERQGQTKQLVFNKNNAKLFESKYSNRKNIPLPIDIGPLMIKPNHREEVYKIAQPKSHNITTQIKWDSFYASNLMCANWILDQVVQLLSNSDKKSPRPVLNQYINDIRILIRSMGSICPILGIRIAISGRLGSQKKAMAQQISKCVGKVPLSTLRQNVGYSQSFVRTKFGVIGVSVWVCYRGN</sequence>
<evidence type="ECO:0000256" key="4">
    <source>
        <dbReference type="SAM" id="Phobius"/>
    </source>
</evidence>
<geneLocation type="mitochondrion" evidence="6"/>
<feature type="domain" description="Small ribosomal subunit protein uS3 C-terminal" evidence="5">
    <location>
        <begin position="346"/>
        <end position="404"/>
    </location>
</feature>
<evidence type="ECO:0000259" key="5">
    <source>
        <dbReference type="Pfam" id="PF00189"/>
    </source>
</evidence>
<keyword evidence="3" id="KW-0687">Ribonucleoprotein</keyword>
<feature type="transmembrane region" description="Helical" evidence="4">
    <location>
        <begin position="35"/>
        <end position="51"/>
    </location>
</feature>
<name>A0A4Y6GJF6_ULVCO</name>
<keyword evidence="4" id="KW-0472">Membrane</keyword>
<comment type="similarity">
    <text evidence="1">Belongs to the universal ribosomal protein uS3 family.</text>
</comment>
<keyword evidence="4" id="KW-0812">Transmembrane</keyword>
<dbReference type="InterPro" id="IPR001351">
    <property type="entry name" value="Ribosomal_uS3_C"/>
</dbReference>
<dbReference type="GO" id="GO:0005840">
    <property type="term" value="C:ribosome"/>
    <property type="evidence" value="ECO:0007669"/>
    <property type="project" value="UniProtKB-KW"/>
</dbReference>
<keyword evidence="6" id="KW-0496">Mitochondrion</keyword>
<dbReference type="InterPro" id="IPR036419">
    <property type="entry name" value="Ribosomal_S3_C_sf"/>
</dbReference>
<protein>
    <submittedName>
        <fullName evidence="6">Ribosomal protein S3</fullName>
    </submittedName>
</protein>
<gene>
    <name evidence="6" type="primary">rps3</name>
</gene>
<keyword evidence="4" id="KW-1133">Transmembrane helix</keyword>
<evidence type="ECO:0000256" key="3">
    <source>
        <dbReference type="ARBA" id="ARBA00023274"/>
    </source>
</evidence>
<proteinExistence type="inferred from homology"/>